<dbReference type="Pfam" id="PF00149">
    <property type="entry name" value="Metallophos"/>
    <property type="match status" value="1"/>
</dbReference>
<organism evidence="2">
    <name type="scientific">viral metagenome</name>
    <dbReference type="NCBI Taxonomy" id="1070528"/>
    <lineage>
        <taxon>unclassified sequences</taxon>
        <taxon>metagenomes</taxon>
        <taxon>organismal metagenomes</taxon>
    </lineage>
</organism>
<dbReference type="AlphaFoldDB" id="A0A6C0EBV8"/>
<dbReference type="GO" id="GO:0016787">
    <property type="term" value="F:hydrolase activity"/>
    <property type="evidence" value="ECO:0007669"/>
    <property type="project" value="InterPro"/>
</dbReference>
<dbReference type="InterPro" id="IPR004843">
    <property type="entry name" value="Calcineurin-like_PHP"/>
</dbReference>
<dbReference type="PANTHER" id="PTHR46546">
    <property type="entry name" value="SHEWANELLA-LIKE PROTEIN PHOSPHATASE 1"/>
    <property type="match status" value="1"/>
</dbReference>
<evidence type="ECO:0000259" key="1">
    <source>
        <dbReference type="Pfam" id="PF00149"/>
    </source>
</evidence>
<feature type="domain" description="Calcineurin-like phosphoesterase" evidence="1">
    <location>
        <begin position="72"/>
        <end position="337"/>
    </location>
</feature>
<reference evidence="2" key="1">
    <citation type="journal article" date="2020" name="Nature">
        <title>Giant virus diversity and host interactions through global metagenomics.</title>
        <authorList>
            <person name="Schulz F."/>
            <person name="Roux S."/>
            <person name="Paez-Espino D."/>
            <person name="Jungbluth S."/>
            <person name="Walsh D.A."/>
            <person name="Denef V.J."/>
            <person name="McMahon K.D."/>
            <person name="Konstantinidis K.T."/>
            <person name="Eloe-Fadrosh E.A."/>
            <person name="Kyrpides N.C."/>
            <person name="Woyke T."/>
        </authorList>
    </citation>
    <scope>NUCLEOTIDE SEQUENCE</scope>
    <source>
        <strain evidence="2">GVMAG-M-3300023179-2</strain>
    </source>
</reference>
<dbReference type="SUPFAM" id="SSF56300">
    <property type="entry name" value="Metallo-dependent phosphatases"/>
    <property type="match status" value="1"/>
</dbReference>
<dbReference type="InterPro" id="IPR029052">
    <property type="entry name" value="Metallo-depent_PP-like"/>
</dbReference>
<name>A0A6C0EBV8_9ZZZZ</name>
<dbReference type="Gene3D" id="3.60.21.10">
    <property type="match status" value="1"/>
</dbReference>
<evidence type="ECO:0000313" key="2">
    <source>
        <dbReference type="EMBL" id="QHT26667.1"/>
    </source>
</evidence>
<sequence>MVKIKNYYKNIHYINAENQNSNNYDNIDDYISNHEKNDDYIENILDFKLLWDNKCSKYNIQSQPSILPKVSRIIVIGDIHGDLKMTYETLQTANLIDDSKNWCGGDTVVVQVGDQIDRCRYANSIPCKSKHATIDDEGNDYHILKYFTELHYQAQKVGGAVYSLLGNHELMNVQQNLNYVSYKGFEEFNNYIKPDNTIIEDGEEARLWAFKKGNPISEFLACTRQVALIIGSNLFVHAGILPHIAKKYNVSNINKIMTLYLLDKINTDDTEDKENFDYSDIFNPSEYSPLWNRIFGNIGLEKYNDNIDVDTDTICNSLINPLEKIYNVGKIYVGHTPLMDNGISSLCDNKIWLTDYGLSSAFDKFDGNSRSKIRNAHVLEIIDDGREFNILKKKS</sequence>
<dbReference type="PANTHER" id="PTHR46546:SF4">
    <property type="entry name" value="SHEWANELLA-LIKE PROTEIN PHOSPHATASE 1"/>
    <property type="match status" value="1"/>
</dbReference>
<dbReference type="EMBL" id="MN739800">
    <property type="protein sequence ID" value="QHT26667.1"/>
    <property type="molecule type" value="Genomic_DNA"/>
</dbReference>
<accession>A0A6C0EBV8</accession>
<proteinExistence type="predicted"/>
<protein>
    <recommendedName>
        <fullName evidence="1">Calcineurin-like phosphoesterase domain-containing protein</fullName>
    </recommendedName>
</protein>